<reference evidence="2" key="1">
    <citation type="submission" date="2023-04" db="EMBL/GenBank/DDBJ databases">
        <authorList>
            <person name="Vijverberg K."/>
            <person name="Xiong W."/>
            <person name="Schranz E."/>
        </authorList>
    </citation>
    <scope>NUCLEOTIDE SEQUENCE</scope>
</reference>
<feature type="compositionally biased region" description="Polar residues" evidence="1">
    <location>
        <begin position="24"/>
        <end position="35"/>
    </location>
</feature>
<protein>
    <submittedName>
        <fullName evidence="2">Uncharacterized protein</fullName>
    </submittedName>
</protein>
<dbReference type="AlphaFoldDB" id="A0AA35YZV6"/>
<dbReference type="Proteomes" id="UP001177003">
    <property type="component" value="Chromosome 4"/>
</dbReference>
<dbReference type="EMBL" id="OX465080">
    <property type="protein sequence ID" value="CAI9283245.1"/>
    <property type="molecule type" value="Genomic_DNA"/>
</dbReference>
<evidence type="ECO:0000313" key="3">
    <source>
        <dbReference type="Proteomes" id="UP001177003"/>
    </source>
</evidence>
<evidence type="ECO:0000256" key="1">
    <source>
        <dbReference type="SAM" id="MobiDB-lite"/>
    </source>
</evidence>
<keyword evidence="3" id="KW-1185">Reference proteome</keyword>
<organism evidence="2 3">
    <name type="scientific">Lactuca saligna</name>
    <name type="common">Willowleaf lettuce</name>
    <dbReference type="NCBI Taxonomy" id="75948"/>
    <lineage>
        <taxon>Eukaryota</taxon>
        <taxon>Viridiplantae</taxon>
        <taxon>Streptophyta</taxon>
        <taxon>Embryophyta</taxon>
        <taxon>Tracheophyta</taxon>
        <taxon>Spermatophyta</taxon>
        <taxon>Magnoliopsida</taxon>
        <taxon>eudicotyledons</taxon>
        <taxon>Gunneridae</taxon>
        <taxon>Pentapetalae</taxon>
        <taxon>asterids</taxon>
        <taxon>campanulids</taxon>
        <taxon>Asterales</taxon>
        <taxon>Asteraceae</taxon>
        <taxon>Cichorioideae</taxon>
        <taxon>Cichorieae</taxon>
        <taxon>Lactucinae</taxon>
        <taxon>Lactuca</taxon>
    </lineage>
</organism>
<feature type="compositionally biased region" description="Basic and acidic residues" evidence="1">
    <location>
        <begin position="53"/>
        <end position="67"/>
    </location>
</feature>
<name>A0AA35YZV6_LACSI</name>
<feature type="region of interest" description="Disordered" evidence="1">
    <location>
        <begin position="24"/>
        <end position="67"/>
    </location>
</feature>
<gene>
    <name evidence="2" type="ORF">LSALG_LOCUS22848</name>
</gene>
<proteinExistence type="predicted"/>
<sequence>MCQQALRRHLPFTFPLDAEIDQEFNPSKEAQQTATGDVPDPTNVLDDPPMKCTSEEAHKPPYEKDLSDNVMFRDDNINVDAISIPSTFNMLHKPSSSKLFYDFGLSSSSEE</sequence>
<evidence type="ECO:0000313" key="2">
    <source>
        <dbReference type="EMBL" id="CAI9283245.1"/>
    </source>
</evidence>
<accession>A0AA35YZV6</accession>